<comment type="caution">
    <text evidence="2">The sequence shown here is derived from an EMBL/GenBank/DDBJ whole genome shotgun (WGS) entry which is preliminary data.</text>
</comment>
<organism evidence="2 3">
    <name type="scientific">Apiospora marii</name>
    <dbReference type="NCBI Taxonomy" id="335849"/>
    <lineage>
        <taxon>Eukaryota</taxon>
        <taxon>Fungi</taxon>
        <taxon>Dikarya</taxon>
        <taxon>Ascomycota</taxon>
        <taxon>Pezizomycotina</taxon>
        <taxon>Sordariomycetes</taxon>
        <taxon>Xylariomycetidae</taxon>
        <taxon>Amphisphaeriales</taxon>
        <taxon>Apiosporaceae</taxon>
        <taxon>Apiospora</taxon>
    </lineage>
</organism>
<evidence type="ECO:0000313" key="3">
    <source>
        <dbReference type="Proteomes" id="UP001396898"/>
    </source>
</evidence>
<reference evidence="2 3" key="1">
    <citation type="submission" date="2023-01" db="EMBL/GenBank/DDBJ databases">
        <title>Analysis of 21 Apiospora genomes using comparative genomics revels a genus with tremendous synthesis potential of carbohydrate active enzymes and secondary metabolites.</title>
        <authorList>
            <person name="Sorensen T."/>
        </authorList>
    </citation>
    <scope>NUCLEOTIDE SEQUENCE [LARGE SCALE GENOMIC DNA]</scope>
    <source>
        <strain evidence="2 3">CBS 20057</strain>
    </source>
</reference>
<keyword evidence="1" id="KW-1133">Transmembrane helix</keyword>
<evidence type="ECO:0000256" key="1">
    <source>
        <dbReference type="SAM" id="Phobius"/>
    </source>
</evidence>
<protein>
    <submittedName>
        <fullName evidence="2">Uncharacterized protein</fullName>
    </submittedName>
</protein>
<sequence length="97" mass="10967">MSTQHYANFKGDWQWAHDPILPWLTMCCRSLVLFETFVIAWACALLPFLVLLVVASFLLCFAGSSDPNVQLYDGRIYWFGVRRGKSCYQAGLGVSVV</sequence>
<feature type="transmembrane region" description="Helical" evidence="1">
    <location>
        <begin position="39"/>
        <end position="62"/>
    </location>
</feature>
<keyword evidence="3" id="KW-1185">Reference proteome</keyword>
<name>A0ABR1SB21_9PEZI</name>
<keyword evidence="1" id="KW-0472">Membrane</keyword>
<accession>A0ABR1SB21</accession>
<dbReference type="Proteomes" id="UP001396898">
    <property type="component" value="Unassembled WGS sequence"/>
</dbReference>
<dbReference type="EMBL" id="JAQQWI010000007">
    <property type="protein sequence ID" value="KAK8029051.1"/>
    <property type="molecule type" value="Genomic_DNA"/>
</dbReference>
<keyword evidence="1" id="KW-0812">Transmembrane</keyword>
<gene>
    <name evidence="2" type="ORF">PG991_006107</name>
</gene>
<proteinExistence type="predicted"/>
<evidence type="ECO:0000313" key="2">
    <source>
        <dbReference type="EMBL" id="KAK8029051.1"/>
    </source>
</evidence>